<feature type="region of interest" description="Disordered" evidence="6">
    <location>
        <begin position="1"/>
        <end position="21"/>
    </location>
</feature>
<dbReference type="Pfam" id="PF13861">
    <property type="entry name" value="FLgD_tudor"/>
    <property type="match status" value="1"/>
</dbReference>
<comment type="function">
    <text evidence="4 5">Required for flagellar hook formation. May act as a scaffolding protein.</text>
</comment>
<evidence type="ECO:0000313" key="9">
    <source>
        <dbReference type="EMBL" id="RDD82638.1"/>
    </source>
</evidence>
<protein>
    <recommendedName>
        <fullName evidence="2 5">Basal-body rod modification protein FlgD</fullName>
    </recommendedName>
</protein>
<dbReference type="Proteomes" id="UP000253782">
    <property type="component" value="Unassembled WGS sequence"/>
</dbReference>
<feature type="domain" description="FlgD/Vpr Ig-like" evidence="7">
    <location>
        <begin position="111"/>
        <end position="176"/>
    </location>
</feature>
<evidence type="ECO:0000259" key="7">
    <source>
        <dbReference type="Pfam" id="PF13860"/>
    </source>
</evidence>
<organism evidence="9 10">
    <name type="scientific">Dyella tabacisoli</name>
    <dbReference type="NCBI Taxonomy" id="2282381"/>
    <lineage>
        <taxon>Bacteria</taxon>
        <taxon>Pseudomonadati</taxon>
        <taxon>Pseudomonadota</taxon>
        <taxon>Gammaproteobacteria</taxon>
        <taxon>Lysobacterales</taxon>
        <taxon>Rhodanobacteraceae</taxon>
        <taxon>Dyella</taxon>
    </lineage>
</organism>
<dbReference type="RefSeq" id="WP_114844703.1">
    <property type="nucleotide sequence ID" value="NZ_JBHSPE010000001.1"/>
</dbReference>
<dbReference type="AlphaFoldDB" id="A0A369USE0"/>
<dbReference type="Gene3D" id="2.30.30.910">
    <property type="match status" value="1"/>
</dbReference>
<evidence type="ECO:0000256" key="5">
    <source>
        <dbReference type="RuleBase" id="RU362076"/>
    </source>
</evidence>
<dbReference type="InterPro" id="IPR025965">
    <property type="entry name" value="FlgD/Vpr_Ig-like"/>
</dbReference>
<reference evidence="9 10" key="1">
    <citation type="submission" date="2018-07" db="EMBL/GenBank/DDBJ databases">
        <title>Dyella tabacisoli L4-6T, whole genome shotgun sequence.</title>
        <authorList>
            <person name="Zhou X.-K."/>
            <person name="Li W.-J."/>
            <person name="Duan Y.-Q."/>
        </authorList>
    </citation>
    <scope>NUCLEOTIDE SEQUENCE [LARGE SCALE GENOMIC DNA]</scope>
    <source>
        <strain evidence="9 10">L4-6</strain>
    </source>
</reference>
<dbReference type="InterPro" id="IPR005648">
    <property type="entry name" value="FlgD"/>
</dbReference>
<evidence type="ECO:0000313" key="10">
    <source>
        <dbReference type="Proteomes" id="UP000253782"/>
    </source>
</evidence>
<keyword evidence="9" id="KW-0966">Cell projection</keyword>
<dbReference type="InterPro" id="IPR025963">
    <property type="entry name" value="FLgD_Tudor"/>
</dbReference>
<gene>
    <name evidence="9" type="ORF">DVJ77_06895</name>
</gene>
<evidence type="ECO:0000259" key="8">
    <source>
        <dbReference type="Pfam" id="PF13861"/>
    </source>
</evidence>
<comment type="caution">
    <text evidence="9">The sequence shown here is derived from an EMBL/GenBank/DDBJ whole genome shotgun (WGS) entry which is preliminary data.</text>
</comment>
<dbReference type="Gene3D" id="2.60.40.4070">
    <property type="match status" value="1"/>
</dbReference>
<evidence type="ECO:0000256" key="3">
    <source>
        <dbReference type="ARBA" id="ARBA00022795"/>
    </source>
</evidence>
<evidence type="ECO:0000256" key="2">
    <source>
        <dbReference type="ARBA" id="ARBA00016013"/>
    </source>
</evidence>
<dbReference type="OrthoDB" id="9785233at2"/>
<dbReference type="Pfam" id="PF13860">
    <property type="entry name" value="FlgD_ig"/>
    <property type="match status" value="1"/>
</dbReference>
<dbReference type="GO" id="GO:0044781">
    <property type="term" value="P:bacterial-type flagellum organization"/>
    <property type="evidence" value="ECO:0007669"/>
    <property type="project" value="UniProtKB-UniRule"/>
</dbReference>
<dbReference type="Pfam" id="PF03963">
    <property type="entry name" value="FlgD"/>
    <property type="match status" value="1"/>
</dbReference>
<proteinExistence type="inferred from homology"/>
<feature type="domain" description="FlgD Tudor-like" evidence="8">
    <location>
        <begin position="83"/>
        <end position="214"/>
    </location>
</feature>
<evidence type="ECO:0000256" key="4">
    <source>
        <dbReference type="ARBA" id="ARBA00024746"/>
    </source>
</evidence>
<keyword evidence="3 5" id="KW-1005">Bacterial flagellum biogenesis</keyword>
<keyword evidence="9" id="KW-0282">Flagellum</keyword>
<dbReference type="EMBL" id="QQAH01000005">
    <property type="protein sequence ID" value="RDD82638.1"/>
    <property type="molecule type" value="Genomic_DNA"/>
</dbReference>
<keyword evidence="10" id="KW-1185">Reference proteome</keyword>
<sequence length="218" mass="21929">MSDISVNGSGSGSGIQSASAGKGQTLTQANFLSLLVQQMRNQDPTQPMDASQMVSQLAQISQVSATQGLQTSFDSLSKSLQSNQLLQASGMVGRSVTVPSSAGKLSAGGVIDGAVNVPTSGARVLLQVTDASGTVVRHIELGTPDAGLVDFHWDGLSDSGEKLPAGAYGLKAQAGTAAAQTYVSGKVSSVGMAGSDLGTYLQVDGFGGVLLGQVARVN</sequence>
<accession>A0A369USE0</accession>
<keyword evidence="9" id="KW-0969">Cilium</keyword>
<comment type="similarity">
    <text evidence="1 5">Belongs to the FlgD family.</text>
</comment>
<evidence type="ECO:0000256" key="6">
    <source>
        <dbReference type="SAM" id="MobiDB-lite"/>
    </source>
</evidence>
<evidence type="ECO:0000256" key="1">
    <source>
        <dbReference type="ARBA" id="ARBA00010577"/>
    </source>
</evidence>
<name>A0A369USE0_9GAMM</name>